<dbReference type="OrthoDB" id="3524679at2759"/>
<keyword evidence="2" id="KW-0812">Transmembrane</keyword>
<evidence type="ECO:0000256" key="1">
    <source>
        <dbReference type="SAM" id="MobiDB-lite"/>
    </source>
</evidence>
<keyword evidence="2" id="KW-0472">Membrane</keyword>
<dbReference type="GO" id="GO:0005886">
    <property type="term" value="C:plasma membrane"/>
    <property type="evidence" value="ECO:0007669"/>
    <property type="project" value="InterPro"/>
</dbReference>
<sequence length="258" mass="27262">MVNIPGIGVTILTYLLTIPLLLFYSLLLAGCVSTSPGIPNLHLVELRINEQFRVREGYYGLCVFGSGGPICVSTGFSSKAAIIDKLRKASQTQISEAAVDESIKLQTGAFINVLSIGTVLFLFSLLLDLLRIHSTKRVRKGAVTSSTTRRQNFYRQVSLTLAWGASAFTLAAAVANTQTGHAAEIISNGKITLGQASVALHWVTWAISLIFCYGWTMLLRTRSGAAKDPSASGSGSGTGSDDFTPMGSGQAAGGVVTL</sequence>
<dbReference type="EMBL" id="MU004196">
    <property type="protein sequence ID" value="KAF2490758.1"/>
    <property type="molecule type" value="Genomic_DNA"/>
</dbReference>
<evidence type="ECO:0000256" key="2">
    <source>
        <dbReference type="SAM" id="Phobius"/>
    </source>
</evidence>
<organism evidence="3 4">
    <name type="scientific">Lophium mytilinum</name>
    <dbReference type="NCBI Taxonomy" id="390894"/>
    <lineage>
        <taxon>Eukaryota</taxon>
        <taxon>Fungi</taxon>
        <taxon>Dikarya</taxon>
        <taxon>Ascomycota</taxon>
        <taxon>Pezizomycotina</taxon>
        <taxon>Dothideomycetes</taxon>
        <taxon>Pleosporomycetidae</taxon>
        <taxon>Mytilinidiales</taxon>
        <taxon>Mytilinidiaceae</taxon>
        <taxon>Lophium</taxon>
    </lineage>
</organism>
<feature type="transmembrane region" description="Helical" evidence="2">
    <location>
        <begin position="159"/>
        <end position="179"/>
    </location>
</feature>
<feature type="transmembrane region" description="Helical" evidence="2">
    <location>
        <begin position="199"/>
        <end position="219"/>
    </location>
</feature>
<proteinExistence type="predicted"/>
<name>A0A6A6QEE3_9PEZI</name>
<accession>A0A6A6QEE3</accession>
<evidence type="ECO:0000313" key="3">
    <source>
        <dbReference type="EMBL" id="KAF2490758.1"/>
    </source>
</evidence>
<dbReference type="AlphaFoldDB" id="A0A6A6QEE3"/>
<protein>
    <submittedName>
        <fullName evidence="3">Uncharacterized protein</fullName>
    </submittedName>
</protein>
<dbReference type="InterPro" id="IPR009571">
    <property type="entry name" value="SUR7/Rim9-like_fungi"/>
</dbReference>
<gene>
    <name evidence="3" type="ORF">BU16DRAFT_565688</name>
</gene>
<dbReference type="Proteomes" id="UP000799750">
    <property type="component" value="Unassembled WGS sequence"/>
</dbReference>
<keyword evidence="2" id="KW-1133">Transmembrane helix</keyword>
<dbReference type="Pfam" id="PF06687">
    <property type="entry name" value="SUR7"/>
    <property type="match status" value="1"/>
</dbReference>
<reference evidence="3" key="1">
    <citation type="journal article" date="2020" name="Stud. Mycol.">
        <title>101 Dothideomycetes genomes: a test case for predicting lifestyles and emergence of pathogens.</title>
        <authorList>
            <person name="Haridas S."/>
            <person name="Albert R."/>
            <person name="Binder M."/>
            <person name="Bloem J."/>
            <person name="Labutti K."/>
            <person name="Salamov A."/>
            <person name="Andreopoulos B."/>
            <person name="Baker S."/>
            <person name="Barry K."/>
            <person name="Bills G."/>
            <person name="Bluhm B."/>
            <person name="Cannon C."/>
            <person name="Castanera R."/>
            <person name="Culley D."/>
            <person name="Daum C."/>
            <person name="Ezra D."/>
            <person name="Gonzalez J."/>
            <person name="Henrissat B."/>
            <person name="Kuo A."/>
            <person name="Liang C."/>
            <person name="Lipzen A."/>
            <person name="Lutzoni F."/>
            <person name="Magnuson J."/>
            <person name="Mondo S."/>
            <person name="Nolan M."/>
            <person name="Ohm R."/>
            <person name="Pangilinan J."/>
            <person name="Park H.-J."/>
            <person name="Ramirez L."/>
            <person name="Alfaro M."/>
            <person name="Sun H."/>
            <person name="Tritt A."/>
            <person name="Yoshinaga Y."/>
            <person name="Zwiers L.-H."/>
            <person name="Turgeon B."/>
            <person name="Goodwin S."/>
            <person name="Spatafora J."/>
            <person name="Crous P."/>
            <person name="Grigoriev I."/>
        </authorList>
    </citation>
    <scope>NUCLEOTIDE SEQUENCE</scope>
    <source>
        <strain evidence="3">CBS 269.34</strain>
    </source>
</reference>
<feature type="region of interest" description="Disordered" evidence="1">
    <location>
        <begin position="227"/>
        <end position="258"/>
    </location>
</feature>
<feature type="transmembrane region" description="Helical" evidence="2">
    <location>
        <begin position="7"/>
        <end position="27"/>
    </location>
</feature>
<feature type="transmembrane region" description="Helical" evidence="2">
    <location>
        <begin position="109"/>
        <end position="130"/>
    </location>
</feature>
<evidence type="ECO:0000313" key="4">
    <source>
        <dbReference type="Proteomes" id="UP000799750"/>
    </source>
</evidence>
<keyword evidence="4" id="KW-1185">Reference proteome</keyword>